<keyword evidence="5" id="KW-0333">Golgi apparatus</keyword>
<evidence type="ECO:0000256" key="2">
    <source>
        <dbReference type="ARBA" id="ARBA00010271"/>
    </source>
</evidence>
<comment type="caution">
    <text evidence="7">The sequence shown here is derived from an EMBL/GenBank/DDBJ whole genome shotgun (WGS) entry which is preliminary data.</text>
</comment>
<accession>A0AAD6PSI5</accession>
<protein>
    <recommendedName>
        <fullName evidence="6">Exostosin GT47 domain-containing protein</fullName>
    </recommendedName>
</protein>
<reference evidence="7" key="1">
    <citation type="journal article" date="2023" name="Mol. Ecol. Resour.">
        <title>Chromosome-level genome assembly of a triploid poplar Populus alba 'Berolinensis'.</title>
        <authorList>
            <person name="Chen S."/>
            <person name="Yu Y."/>
            <person name="Wang X."/>
            <person name="Wang S."/>
            <person name="Zhang T."/>
            <person name="Zhou Y."/>
            <person name="He R."/>
            <person name="Meng N."/>
            <person name="Wang Y."/>
            <person name="Liu W."/>
            <person name="Liu Z."/>
            <person name="Liu J."/>
            <person name="Guo Q."/>
            <person name="Huang H."/>
            <person name="Sederoff R.R."/>
            <person name="Wang G."/>
            <person name="Qu G."/>
            <person name="Chen S."/>
        </authorList>
    </citation>
    <scope>NUCLEOTIDE SEQUENCE</scope>
    <source>
        <strain evidence="7">SC-2020</strain>
    </source>
</reference>
<dbReference type="InterPro" id="IPR040911">
    <property type="entry name" value="Exostosin_GT47"/>
</dbReference>
<evidence type="ECO:0000259" key="6">
    <source>
        <dbReference type="Pfam" id="PF03016"/>
    </source>
</evidence>
<keyword evidence="3" id="KW-0808">Transferase</keyword>
<evidence type="ECO:0000256" key="5">
    <source>
        <dbReference type="ARBA" id="ARBA00023034"/>
    </source>
</evidence>
<evidence type="ECO:0000256" key="4">
    <source>
        <dbReference type="ARBA" id="ARBA00022968"/>
    </source>
</evidence>
<gene>
    <name evidence="7" type="ORF">NC653_037854</name>
</gene>
<feature type="domain" description="Exostosin GT47" evidence="6">
    <location>
        <begin position="67"/>
        <end position="133"/>
    </location>
</feature>
<dbReference type="GO" id="GO:0047517">
    <property type="term" value="F:1,4-beta-D-xylan synthase activity"/>
    <property type="evidence" value="ECO:0007669"/>
    <property type="project" value="TreeGrafter"/>
</dbReference>
<dbReference type="GO" id="GO:0010417">
    <property type="term" value="P:glucuronoxylan biosynthetic process"/>
    <property type="evidence" value="ECO:0007669"/>
    <property type="project" value="TreeGrafter"/>
</dbReference>
<keyword evidence="3" id="KW-0328">Glycosyltransferase</keyword>
<dbReference type="InterPro" id="IPR004263">
    <property type="entry name" value="Exostosin"/>
</dbReference>
<evidence type="ECO:0000256" key="1">
    <source>
        <dbReference type="ARBA" id="ARBA00004323"/>
    </source>
</evidence>
<comment type="similarity">
    <text evidence="2">Belongs to the glycosyltransferase 47 family.</text>
</comment>
<dbReference type="Pfam" id="PF03016">
    <property type="entry name" value="Exostosin_GT47"/>
    <property type="match status" value="1"/>
</dbReference>
<dbReference type="GO" id="GO:0000139">
    <property type="term" value="C:Golgi membrane"/>
    <property type="evidence" value="ECO:0007669"/>
    <property type="project" value="UniProtKB-SubCell"/>
</dbReference>
<evidence type="ECO:0000256" key="3">
    <source>
        <dbReference type="ARBA" id="ARBA00022676"/>
    </source>
</evidence>
<keyword evidence="4" id="KW-0812">Transmembrane</keyword>
<dbReference type="PANTHER" id="PTHR11062:SF200">
    <property type="entry name" value="BETA-1,4-XYLOSYLTRANSFERASE IRX10L-RELATED"/>
    <property type="match status" value="1"/>
</dbReference>
<dbReference type="EMBL" id="JAQIZT010000017">
    <property type="protein sequence ID" value="KAJ6959623.1"/>
    <property type="molecule type" value="Genomic_DNA"/>
</dbReference>
<name>A0AAD6PSI5_9ROSI</name>
<keyword evidence="8" id="KW-1185">Reference proteome</keyword>
<sequence>MLLKHDRWKGMILGLLAILVKFNFYRAYFELHLDDHIWLRWTKLVLQSIAMQYTGSAGDVLEDDPVRRLKVFVYELPSKYNKKILQKDPRCLTHMFAAKIFMHRFLLSSPLRMLNPKEAEWFNTLVYTTCDFTLNGTDHFFVMPHDFGACFHSQEEKAIKRGILPLLQRATLVKTFR</sequence>
<organism evidence="7 8">
    <name type="scientific">Populus alba x Populus x berolinensis</name>
    <dbReference type="NCBI Taxonomy" id="444605"/>
    <lineage>
        <taxon>Eukaryota</taxon>
        <taxon>Viridiplantae</taxon>
        <taxon>Streptophyta</taxon>
        <taxon>Embryophyta</taxon>
        <taxon>Tracheophyta</taxon>
        <taxon>Spermatophyta</taxon>
        <taxon>Magnoliopsida</taxon>
        <taxon>eudicotyledons</taxon>
        <taxon>Gunneridae</taxon>
        <taxon>Pentapetalae</taxon>
        <taxon>rosids</taxon>
        <taxon>fabids</taxon>
        <taxon>Malpighiales</taxon>
        <taxon>Salicaceae</taxon>
        <taxon>Saliceae</taxon>
        <taxon>Populus</taxon>
    </lineage>
</organism>
<dbReference type="GO" id="GO:0080116">
    <property type="term" value="F:glucuronoxylan glucuronosyltransferase activity"/>
    <property type="evidence" value="ECO:0007669"/>
    <property type="project" value="TreeGrafter"/>
</dbReference>
<dbReference type="GO" id="GO:0009834">
    <property type="term" value="P:plant-type secondary cell wall biogenesis"/>
    <property type="evidence" value="ECO:0007669"/>
    <property type="project" value="TreeGrafter"/>
</dbReference>
<dbReference type="AlphaFoldDB" id="A0AAD6PSI5"/>
<dbReference type="Proteomes" id="UP001164929">
    <property type="component" value="Chromosome 17"/>
</dbReference>
<proteinExistence type="inferred from homology"/>
<evidence type="ECO:0000313" key="7">
    <source>
        <dbReference type="EMBL" id="KAJ6959623.1"/>
    </source>
</evidence>
<evidence type="ECO:0000313" key="8">
    <source>
        <dbReference type="Proteomes" id="UP001164929"/>
    </source>
</evidence>
<dbReference type="PANTHER" id="PTHR11062">
    <property type="entry name" value="EXOSTOSIN HEPARAN SULFATE GLYCOSYLTRANSFERASE -RELATED"/>
    <property type="match status" value="1"/>
</dbReference>
<keyword evidence="4" id="KW-0735">Signal-anchor</keyword>
<comment type="subcellular location">
    <subcellularLocation>
        <location evidence="1">Golgi apparatus membrane</location>
        <topology evidence="1">Single-pass type II membrane protein</topology>
    </subcellularLocation>
</comment>